<evidence type="ECO:0000313" key="1">
    <source>
        <dbReference type="EMBL" id="CAG8628002.1"/>
    </source>
</evidence>
<dbReference type="EMBL" id="CAJVPY010004786">
    <property type="protein sequence ID" value="CAG8628002.1"/>
    <property type="molecule type" value="Genomic_DNA"/>
</dbReference>
<reference evidence="1" key="1">
    <citation type="submission" date="2021-06" db="EMBL/GenBank/DDBJ databases">
        <authorList>
            <person name="Kallberg Y."/>
            <person name="Tangrot J."/>
            <person name="Rosling A."/>
        </authorList>
    </citation>
    <scope>NUCLEOTIDE SEQUENCE</scope>
    <source>
        <strain evidence="1">MA453B</strain>
    </source>
</reference>
<comment type="caution">
    <text evidence="1">The sequence shown here is derived from an EMBL/GenBank/DDBJ whole genome shotgun (WGS) entry which is preliminary data.</text>
</comment>
<gene>
    <name evidence="1" type="ORF">DERYTH_LOCUS8997</name>
</gene>
<dbReference type="AlphaFoldDB" id="A0A9N9D7G5"/>
<dbReference type="Proteomes" id="UP000789405">
    <property type="component" value="Unassembled WGS sequence"/>
</dbReference>
<keyword evidence="2" id="KW-1185">Reference proteome</keyword>
<name>A0A9N9D7G5_9GLOM</name>
<accession>A0A9N9D7G5</accession>
<protein>
    <submittedName>
        <fullName evidence="1">24392_t:CDS:1</fullName>
    </submittedName>
</protein>
<organism evidence="1 2">
    <name type="scientific">Dentiscutata erythropus</name>
    <dbReference type="NCBI Taxonomy" id="1348616"/>
    <lineage>
        <taxon>Eukaryota</taxon>
        <taxon>Fungi</taxon>
        <taxon>Fungi incertae sedis</taxon>
        <taxon>Mucoromycota</taxon>
        <taxon>Glomeromycotina</taxon>
        <taxon>Glomeromycetes</taxon>
        <taxon>Diversisporales</taxon>
        <taxon>Gigasporaceae</taxon>
        <taxon>Dentiscutata</taxon>
    </lineage>
</organism>
<evidence type="ECO:0000313" key="2">
    <source>
        <dbReference type="Proteomes" id="UP000789405"/>
    </source>
</evidence>
<proteinExistence type="predicted"/>
<sequence length="162" mass="19564">MKTGEIRVEKDEYKASTYQRTAETNYAGLEYEDETVIHDYLDWLRGFEYDDNEDTRKTDILGVGDDKEIEVEMGHGIGKYKEKDEYEIYLHELRNLVPDNKIGYETDDLENAKKDETNSVKDEFWTFKPIRTEILNLDYYQELEEMNYVDEVYEIYNFENYY</sequence>